<comment type="caution">
    <text evidence="2">The sequence shown here is derived from an EMBL/GenBank/DDBJ whole genome shotgun (WGS) entry which is preliminary data.</text>
</comment>
<protein>
    <submittedName>
        <fullName evidence="2">Uncharacterized protein</fullName>
    </submittedName>
</protein>
<feature type="region of interest" description="Disordered" evidence="1">
    <location>
        <begin position="39"/>
        <end position="67"/>
    </location>
</feature>
<dbReference type="HOGENOM" id="CLU_2802736_0_0_11"/>
<organism evidence="2 3">
    <name type="scientific">Actinomyces johnsonii F0542</name>
    <dbReference type="NCBI Taxonomy" id="1321818"/>
    <lineage>
        <taxon>Bacteria</taxon>
        <taxon>Bacillati</taxon>
        <taxon>Actinomycetota</taxon>
        <taxon>Actinomycetes</taxon>
        <taxon>Actinomycetales</taxon>
        <taxon>Actinomycetaceae</taxon>
        <taxon>Actinomyces</taxon>
    </lineage>
</organism>
<keyword evidence="3" id="KW-1185">Reference proteome</keyword>
<evidence type="ECO:0000256" key="1">
    <source>
        <dbReference type="SAM" id="MobiDB-lite"/>
    </source>
</evidence>
<dbReference type="AlphaFoldDB" id="U1QBC3"/>
<accession>U1QBC3</accession>
<gene>
    <name evidence="2" type="ORF">HMPREF1979_00755</name>
</gene>
<reference evidence="2 3" key="1">
    <citation type="submission" date="2013-08" db="EMBL/GenBank/DDBJ databases">
        <authorList>
            <person name="Weinstock G."/>
            <person name="Sodergren E."/>
            <person name="Wylie T."/>
            <person name="Fulton L."/>
            <person name="Fulton R."/>
            <person name="Fronick C."/>
            <person name="O'Laughlin M."/>
            <person name="Godfrey J."/>
            <person name="Miner T."/>
            <person name="Herter B."/>
            <person name="Appelbaum E."/>
            <person name="Cordes M."/>
            <person name="Lek S."/>
            <person name="Wollam A."/>
            <person name="Pepin K.H."/>
            <person name="Palsikar V.B."/>
            <person name="Mitreva M."/>
            <person name="Wilson R.K."/>
        </authorList>
    </citation>
    <scope>NUCLEOTIDE SEQUENCE [LARGE SCALE GENOMIC DNA]</scope>
    <source>
        <strain evidence="2 3">F0542</strain>
    </source>
</reference>
<sequence>MRVSCAVMTLSLLPSGFRPPSRWLQGGALRTCAAGPGSCGARRPWSGPGWPAPGRSSDQTDEEWVLV</sequence>
<dbReference type="EMBL" id="AWSE01000034">
    <property type="protein sequence ID" value="ERH25095.1"/>
    <property type="molecule type" value="Genomic_DNA"/>
</dbReference>
<dbReference type="Proteomes" id="UP000016536">
    <property type="component" value="Unassembled WGS sequence"/>
</dbReference>
<proteinExistence type="predicted"/>
<evidence type="ECO:0000313" key="2">
    <source>
        <dbReference type="EMBL" id="ERH25095.1"/>
    </source>
</evidence>
<evidence type="ECO:0000313" key="3">
    <source>
        <dbReference type="Proteomes" id="UP000016536"/>
    </source>
</evidence>
<name>U1QBC3_9ACTO</name>